<feature type="region of interest" description="Disordered" evidence="1">
    <location>
        <begin position="1"/>
        <end position="21"/>
    </location>
</feature>
<evidence type="ECO:0000256" key="1">
    <source>
        <dbReference type="SAM" id="MobiDB-lite"/>
    </source>
</evidence>
<keyword evidence="3" id="KW-1185">Reference proteome</keyword>
<evidence type="ECO:0000313" key="2">
    <source>
        <dbReference type="EMBL" id="CAA7057127.1"/>
    </source>
</evidence>
<proteinExistence type="predicted"/>
<evidence type="ECO:0000313" key="3">
    <source>
        <dbReference type="Proteomes" id="UP000467841"/>
    </source>
</evidence>
<protein>
    <submittedName>
        <fullName evidence="2">Uncharacterized protein</fullName>
    </submittedName>
</protein>
<dbReference type="Proteomes" id="UP000467841">
    <property type="component" value="Unassembled WGS sequence"/>
</dbReference>
<name>A0A6D2L7H5_9BRAS</name>
<reference evidence="2" key="1">
    <citation type="submission" date="2020-01" db="EMBL/GenBank/DDBJ databases">
        <authorList>
            <person name="Mishra B."/>
        </authorList>
    </citation>
    <scope>NUCLEOTIDE SEQUENCE [LARGE SCALE GENOMIC DNA]</scope>
</reference>
<sequence>MPTLYGQEMSTDATRNSPDETPETIMRDIHALTPTVPDDNSRTMTALPPPPAFQGYFSPTKMSEGASSGENFTTISREFNALVIAGYSMGNNNEPEAREVTQLDDQRQHDLMRVHEERVEEETNPLNFYLIGRDESKTLDEDPTRYTNAQMRDLKRWISRGNAKHGGLKAVTTCYGIIDVQAKECYLNVPYPGGCNDAFCNKEARVHPSHKKLKYLICKCVNNNSCNCRHSPCETGGP</sequence>
<comment type="caution">
    <text evidence="2">The sequence shown here is derived from an EMBL/GenBank/DDBJ whole genome shotgun (WGS) entry which is preliminary data.</text>
</comment>
<organism evidence="2 3">
    <name type="scientific">Microthlaspi erraticum</name>
    <dbReference type="NCBI Taxonomy" id="1685480"/>
    <lineage>
        <taxon>Eukaryota</taxon>
        <taxon>Viridiplantae</taxon>
        <taxon>Streptophyta</taxon>
        <taxon>Embryophyta</taxon>
        <taxon>Tracheophyta</taxon>
        <taxon>Spermatophyta</taxon>
        <taxon>Magnoliopsida</taxon>
        <taxon>eudicotyledons</taxon>
        <taxon>Gunneridae</taxon>
        <taxon>Pentapetalae</taxon>
        <taxon>rosids</taxon>
        <taxon>malvids</taxon>
        <taxon>Brassicales</taxon>
        <taxon>Brassicaceae</taxon>
        <taxon>Coluteocarpeae</taxon>
        <taxon>Microthlaspi</taxon>
    </lineage>
</organism>
<gene>
    <name evidence="2" type="ORF">MERR_LOCUS44363</name>
</gene>
<dbReference type="EMBL" id="CACVBM020001673">
    <property type="protein sequence ID" value="CAA7057127.1"/>
    <property type="molecule type" value="Genomic_DNA"/>
</dbReference>
<dbReference type="OrthoDB" id="405996at2759"/>
<accession>A0A6D2L7H5</accession>
<dbReference type="AlphaFoldDB" id="A0A6D2L7H5"/>